<dbReference type="EMBL" id="BEZZ01043715">
    <property type="protein sequence ID" value="GCC41002.1"/>
    <property type="molecule type" value="Genomic_DNA"/>
</dbReference>
<name>A0A401TED1_CHIPU</name>
<dbReference type="GO" id="GO:0006405">
    <property type="term" value="P:RNA export from nucleus"/>
    <property type="evidence" value="ECO:0007669"/>
    <property type="project" value="TreeGrafter"/>
</dbReference>
<dbReference type="PANTHER" id="PTHR23193:SF46">
    <property type="entry name" value="NUCLEAR PORE COMPLEX PROTEIN NUP214"/>
    <property type="match status" value="1"/>
</dbReference>
<reference evidence="1 2" key="1">
    <citation type="journal article" date="2018" name="Nat. Ecol. Evol.">
        <title>Shark genomes provide insights into elasmobranch evolution and the origin of vertebrates.</title>
        <authorList>
            <person name="Hara Y"/>
            <person name="Yamaguchi K"/>
            <person name="Onimaru K"/>
            <person name="Kadota M"/>
            <person name="Koyanagi M"/>
            <person name="Keeley SD"/>
            <person name="Tatsumi K"/>
            <person name="Tanaka K"/>
            <person name="Motone F"/>
            <person name="Kageyama Y"/>
            <person name="Nozu R"/>
            <person name="Adachi N"/>
            <person name="Nishimura O"/>
            <person name="Nakagawa R"/>
            <person name="Tanegashima C"/>
            <person name="Kiyatake I"/>
            <person name="Matsumoto R"/>
            <person name="Murakumo K"/>
            <person name="Nishida K"/>
            <person name="Terakita A"/>
            <person name="Kuratani S"/>
            <person name="Sato K"/>
            <person name="Hyodo S Kuraku.S."/>
        </authorList>
    </citation>
    <scope>NUCLEOTIDE SEQUENCE [LARGE SCALE GENOMIC DNA]</scope>
</reference>
<sequence length="53" mass="5639">MSDGSLTILEVTDVIKQHASLPPTADITSLCWSPKGKQLAAGRRNGTVVQYSP</sequence>
<dbReference type="PANTHER" id="PTHR23193">
    <property type="entry name" value="NUCLEAR PORE COMPLEX PROTEIN NUP"/>
    <property type="match status" value="1"/>
</dbReference>
<dbReference type="STRING" id="137246.A0A401TED1"/>
<evidence type="ECO:0000313" key="2">
    <source>
        <dbReference type="Proteomes" id="UP000287033"/>
    </source>
</evidence>
<dbReference type="GO" id="GO:0006606">
    <property type="term" value="P:protein import into nucleus"/>
    <property type="evidence" value="ECO:0007669"/>
    <property type="project" value="TreeGrafter"/>
</dbReference>
<dbReference type="Gene3D" id="2.130.10.10">
    <property type="entry name" value="YVTN repeat-like/Quinoprotein amine dehydrogenase"/>
    <property type="match status" value="1"/>
</dbReference>
<dbReference type="OrthoDB" id="248320at2759"/>
<dbReference type="GO" id="GO:0008139">
    <property type="term" value="F:nuclear localization sequence binding"/>
    <property type="evidence" value="ECO:0007669"/>
    <property type="project" value="TreeGrafter"/>
</dbReference>
<dbReference type="GO" id="GO:0017056">
    <property type="term" value="F:structural constituent of nuclear pore"/>
    <property type="evidence" value="ECO:0007669"/>
    <property type="project" value="TreeGrafter"/>
</dbReference>
<dbReference type="InterPro" id="IPR015943">
    <property type="entry name" value="WD40/YVTN_repeat-like_dom_sf"/>
</dbReference>
<keyword evidence="2" id="KW-1185">Reference proteome</keyword>
<dbReference type="SUPFAM" id="SSF117289">
    <property type="entry name" value="Nucleoporin domain"/>
    <property type="match status" value="1"/>
</dbReference>
<dbReference type="InterPro" id="IPR026054">
    <property type="entry name" value="Nucleoporin"/>
</dbReference>
<gene>
    <name evidence="1" type="ORF">chiPu_0024662</name>
</gene>
<proteinExistence type="predicted"/>
<organism evidence="1 2">
    <name type="scientific">Chiloscyllium punctatum</name>
    <name type="common">Brownbanded bambooshark</name>
    <name type="synonym">Hemiscyllium punctatum</name>
    <dbReference type="NCBI Taxonomy" id="137246"/>
    <lineage>
        <taxon>Eukaryota</taxon>
        <taxon>Metazoa</taxon>
        <taxon>Chordata</taxon>
        <taxon>Craniata</taxon>
        <taxon>Vertebrata</taxon>
        <taxon>Chondrichthyes</taxon>
        <taxon>Elasmobranchii</taxon>
        <taxon>Galeomorphii</taxon>
        <taxon>Galeoidea</taxon>
        <taxon>Orectolobiformes</taxon>
        <taxon>Hemiscylliidae</taxon>
        <taxon>Chiloscyllium</taxon>
    </lineage>
</organism>
<feature type="non-terminal residue" evidence="1">
    <location>
        <position position="53"/>
    </location>
</feature>
<comment type="caution">
    <text evidence="1">The sequence shown here is derived from an EMBL/GenBank/DDBJ whole genome shotgun (WGS) entry which is preliminary data.</text>
</comment>
<evidence type="ECO:0000313" key="1">
    <source>
        <dbReference type="EMBL" id="GCC41002.1"/>
    </source>
</evidence>
<accession>A0A401TED1</accession>
<dbReference type="Proteomes" id="UP000287033">
    <property type="component" value="Unassembled WGS sequence"/>
</dbReference>
<dbReference type="AlphaFoldDB" id="A0A401TED1"/>
<dbReference type="GO" id="GO:0005643">
    <property type="term" value="C:nuclear pore"/>
    <property type="evidence" value="ECO:0007669"/>
    <property type="project" value="TreeGrafter"/>
</dbReference>
<protein>
    <recommendedName>
        <fullName evidence="3">Anaphase-promoting complex subunit 4 WD40 domain-containing protein</fullName>
    </recommendedName>
</protein>
<evidence type="ECO:0008006" key="3">
    <source>
        <dbReference type="Google" id="ProtNLM"/>
    </source>
</evidence>